<dbReference type="OrthoDB" id="9783833at2"/>
<dbReference type="Pfam" id="PF03625">
    <property type="entry name" value="DUF302"/>
    <property type="match status" value="1"/>
</dbReference>
<dbReference type="Gene3D" id="3.30.310.70">
    <property type="entry name" value="TT1751-like domain"/>
    <property type="match status" value="1"/>
</dbReference>
<reference evidence="2 3" key="1">
    <citation type="journal article" date="2015" name="Genome Announc.">
        <title>Complete Genome Sequence of Sedimenticola thiotaurini Strain SIP-G1, a Polyphosphate- and Polyhydroxyalkanoate-Accumulating Sulfur-Oxidizing Gammaproteobacterium Isolated from Salt Marsh Sediments.</title>
        <authorList>
            <person name="Flood B.E."/>
            <person name="Jones D.S."/>
            <person name="Bailey J.V."/>
        </authorList>
    </citation>
    <scope>NUCLEOTIDE SEQUENCE [LARGE SCALE GENOMIC DNA]</scope>
    <source>
        <strain evidence="2 3">SIP-G1</strain>
    </source>
</reference>
<evidence type="ECO:0000259" key="1">
    <source>
        <dbReference type="Pfam" id="PF03625"/>
    </source>
</evidence>
<dbReference type="CDD" id="cd14797">
    <property type="entry name" value="DUF302"/>
    <property type="match status" value="1"/>
</dbReference>
<dbReference type="EMBL" id="CP011412">
    <property type="protein sequence ID" value="AKH20441.1"/>
    <property type="molecule type" value="Genomic_DNA"/>
</dbReference>
<keyword evidence="3" id="KW-1185">Reference proteome</keyword>
<feature type="domain" description="DUF302" evidence="1">
    <location>
        <begin position="95"/>
        <end position="154"/>
    </location>
</feature>
<accession>A0A0F7JV42</accession>
<dbReference type="AlphaFoldDB" id="A0A0F7JV42"/>
<dbReference type="KEGG" id="seds:AAY24_08860"/>
<organism evidence="2 3">
    <name type="scientific">Sedimenticola thiotaurini</name>
    <dbReference type="NCBI Taxonomy" id="1543721"/>
    <lineage>
        <taxon>Bacteria</taxon>
        <taxon>Pseudomonadati</taxon>
        <taxon>Pseudomonadota</taxon>
        <taxon>Gammaproteobacteria</taxon>
        <taxon>Chromatiales</taxon>
        <taxon>Sedimenticolaceae</taxon>
        <taxon>Sedimenticola</taxon>
    </lineage>
</organism>
<protein>
    <recommendedName>
        <fullName evidence="1">DUF302 domain-containing protein</fullName>
    </recommendedName>
</protein>
<proteinExistence type="predicted"/>
<dbReference type="SUPFAM" id="SSF103247">
    <property type="entry name" value="TT1751-like"/>
    <property type="match status" value="1"/>
</dbReference>
<gene>
    <name evidence="2" type="ORF">AAY24_08860</name>
</gene>
<dbReference type="Proteomes" id="UP000034410">
    <property type="component" value="Chromosome"/>
</dbReference>
<dbReference type="InterPro" id="IPR005180">
    <property type="entry name" value="DUF302"/>
</dbReference>
<evidence type="ECO:0000313" key="2">
    <source>
        <dbReference type="EMBL" id="AKH20441.1"/>
    </source>
</evidence>
<evidence type="ECO:0000313" key="3">
    <source>
        <dbReference type="Proteomes" id="UP000034410"/>
    </source>
</evidence>
<dbReference type="RefSeq" id="WP_046859376.1">
    <property type="nucleotide sequence ID" value="NZ_CP011412.1"/>
</dbReference>
<dbReference type="InterPro" id="IPR035923">
    <property type="entry name" value="TT1751-like_sf"/>
</dbReference>
<dbReference type="PATRIC" id="fig|1543721.4.peg.1832"/>
<sequence length="192" mass="21271">MRVIKNLFTLIGFLTVLAAGVLVYKVYPIVDGFDPDAPGVYGELLEKVLDTRNAADAVVWKMPVEEGLTAEDVEQSMKLVANELNISNVGELPLSKDVAAKSGKPYRFVKIYMFCNSLTAAQMLDYSDAFSAYLPCRITLVEDKQGKLWLYTLNMDLMIHGGEPLPPALKEEALHVKRVILEIMQRGAAGDF</sequence>
<name>A0A0F7JV42_9GAMM</name>